<name>A0A9D4CKW7_DREPO</name>
<accession>A0A9D4CKW7</accession>
<protein>
    <submittedName>
        <fullName evidence="2">Uncharacterized protein</fullName>
    </submittedName>
</protein>
<evidence type="ECO:0000313" key="2">
    <source>
        <dbReference type="EMBL" id="KAH3726155.1"/>
    </source>
</evidence>
<dbReference type="EMBL" id="JAIWYP010000012">
    <property type="protein sequence ID" value="KAH3726155.1"/>
    <property type="molecule type" value="Genomic_DNA"/>
</dbReference>
<organism evidence="2 3">
    <name type="scientific">Dreissena polymorpha</name>
    <name type="common">Zebra mussel</name>
    <name type="synonym">Mytilus polymorpha</name>
    <dbReference type="NCBI Taxonomy" id="45954"/>
    <lineage>
        <taxon>Eukaryota</taxon>
        <taxon>Metazoa</taxon>
        <taxon>Spiralia</taxon>
        <taxon>Lophotrochozoa</taxon>
        <taxon>Mollusca</taxon>
        <taxon>Bivalvia</taxon>
        <taxon>Autobranchia</taxon>
        <taxon>Heteroconchia</taxon>
        <taxon>Euheterodonta</taxon>
        <taxon>Imparidentia</taxon>
        <taxon>Neoheterodontei</taxon>
        <taxon>Myida</taxon>
        <taxon>Dreissenoidea</taxon>
        <taxon>Dreissenidae</taxon>
        <taxon>Dreissena</taxon>
    </lineage>
</organism>
<reference evidence="2" key="1">
    <citation type="journal article" date="2019" name="bioRxiv">
        <title>The Genome of the Zebra Mussel, Dreissena polymorpha: A Resource for Invasive Species Research.</title>
        <authorList>
            <person name="McCartney M.A."/>
            <person name="Auch B."/>
            <person name="Kono T."/>
            <person name="Mallez S."/>
            <person name="Zhang Y."/>
            <person name="Obille A."/>
            <person name="Becker A."/>
            <person name="Abrahante J.E."/>
            <person name="Garbe J."/>
            <person name="Badalamenti J.P."/>
            <person name="Herman A."/>
            <person name="Mangelson H."/>
            <person name="Liachko I."/>
            <person name="Sullivan S."/>
            <person name="Sone E.D."/>
            <person name="Koren S."/>
            <person name="Silverstein K.A.T."/>
            <person name="Beckman K.B."/>
            <person name="Gohl D.M."/>
        </authorList>
    </citation>
    <scope>NUCLEOTIDE SEQUENCE</scope>
    <source>
        <strain evidence="2">Duluth1</strain>
        <tissue evidence="2">Whole animal</tissue>
    </source>
</reference>
<dbReference type="AlphaFoldDB" id="A0A9D4CKW7"/>
<evidence type="ECO:0000256" key="1">
    <source>
        <dbReference type="SAM" id="MobiDB-lite"/>
    </source>
</evidence>
<feature type="compositionally biased region" description="Basic and acidic residues" evidence="1">
    <location>
        <begin position="22"/>
        <end position="37"/>
    </location>
</feature>
<evidence type="ECO:0000313" key="3">
    <source>
        <dbReference type="Proteomes" id="UP000828390"/>
    </source>
</evidence>
<sequence>MPGQAEPLQRSDACVGASSLTDADRPAEKEPVQRSKESVGAYLPTDKQTPVGAFLGNHPADTGAFVWASLSNTQLLQRRI</sequence>
<feature type="region of interest" description="Disordered" evidence="1">
    <location>
        <begin position="1"/>
        <end position="46"/>
    </location>
</feature>
<comment type="caution">
    <text evidence="2">The sequence shown here is derived from an EMBL/GenBank/DDBJ whole genome shotgun (WGS) entry which is preliminary data.</text>
</comment>
<keyword evidence="3" id="KW-1185">Reference proteome</keyword>
<gene>
    <name evidence="2" type="ORF">DPMN_052011</name>
</gene>
<reference evidence="2" key="2">
    <citation type="submission" date="2020-11" db="EMBL/GenBank/DDBJ databases">
        <authorList>
            <person name="McCartney M.A."/>
            <person name="Auch B."/>
            <person name="Kono T."/>
            <person name="Mallez S."/>
            <person name="Becker A."/>
            <person name="Gohl D.M."/>
            <person name="Silverstein K.A.T."/>
            <person name="Koren S."/>
            <person name="Bechman K.B."/>
            <person name="Herman A."/>
            <person name="Abrahante J.E."/>
            <person name="Garbe J."/>
        </authorList>
    </citation>
    <scope>NUCLEOTIDE SEQUENCE</scope>
    <source>
        <strain evidence="2">Duluth1</strain>
        <tissue evidence="2">Whole animal</tissue>
    </source>
</reference>
<proteinExistence type="predicted"/>
<dbReference type="Proteomes" id="UP000828390">
    <property type="component" value="Unassembled WGS sequence"/>
</dbReference>